<evidence type="ECO:0000259" key="3">
    <source>
        <dbReference type="PROSITE" id="PS51233"/>
    </source>
</evidence>
<dbReference type="PROSITE" id="PS51233">
    <property type="entry name" value="VWFD"/>
    <property type="match status" value="1"/>
</dbReference>
<feature type="domain" description="VWFD" evidence="3">
    <location>
        <begin position="1"/>
        <end position="80"/>
    </location>
</feature>
<accession>A0A2C9KSN6</accession>
<dbReference type="Proteomes" id="UP000076420">
    <property type="component" value="Unassembled WGS sequence"/>
</dbReference>
<dbReference type="EnsemblMetazoa" id="BGLB023089-RA">
    <property type="protein sequence ID" value="BGLB023089-PA"/>
    <property type="gene ID" value="BGLB023089"/>
</dbReference>
<dbReference type="Pfam" id="PF00094">
    <property type="entry name" value="VWD"/>
    <property type="match status" value="1"/>
</dbReference>
<dbReference type="KEGG" id="bgt:106065140"/>
<dbReference type="VEuPathDB" id="VectorBase:BGLB023089"/>
<proteinExistence type="predicted"/>
<dbReference type="InterPro" id="IPR001846">
    <property type="entry name" value="VWF_type-D"/>
</dbReference>
<sequence>IFQSVVGLKVTFNGGDVVQVTVPQGTTGKVCGLCGNYNGQSPDDHELGPTCPDQRGLLTDNEDLFGRSWTLREEQSDVCNVDCGDTKPPVDKCNLPMALIQKECDKLMNLNTSPFKVRVRFSQMLSYSAAMQLDPNMGKASLGNPVGKSG</sequence>
<keyword evidence="2" id="KW-0325">Glycoprotein</keyword>
<reference evidence="4" key="1">
    <citation type="submission" date="2020-05" db="UniProtKB">
        <authorList>
            <consortium name="EnsemblMetazoa"/>
        </authorList>
    </citation>
    <scope>IDENTIFICATION</scope>
    <source>
        <strain evidence="4">BB02</strain>
    </source>
</reference>
<dbReference type="InterPro" id="IPR050780">
    <property type="entry name" value="Mucin_vWF_Thrombospondin_sf"/>
</dbReference>
<dbReference type="PANTHER" id="PTHR11339">
    <property type="entry name" value="EXTRACELLULAR MATRIX GLYCOPROTEIN RELATED"/>
    <property type="match status" value="1"/>
</dbReference>
<evidence type="ECO:0000313" key="5">
    <source>
        <dbReference type="Proteomes" id="UP000076420"/>
    </source>
</evidence>
<gene>
    <name evidence="4" type="primary">106065140</name>
</gene>
<evidence type="ECO:0000313" key="4">
    <source>
        <dbReference type="EnsemblMetazoa" id="BGLB023089-PA"/>
    </source>
</evidence>
<evidence type="ECO:0000256" key="2">
    <source>
        <dbReference type="ARBA" id="ARBA00023180"/>
    </source>
</evidence>
<dbReference type="STRING" id="6526.A0A2C9KSN6"/>
<dbReference type="VEuPathDB" id="VectorBase:BGLAX_027808"/>
<dbReference type="AlphaFoldDB" id="A0A2C9KSN6"/>
<organism evidence="4 5">
    <name type="scientific">Biomphalaria glabrata</name>
    <name type="common">Bloodfluke planorb</name>
    <name type="synonym">Freshwater snail</name>
    <dbReference type="NCBI Taxonomy" id="6526"/>
    <lineage>
        <taxon>Eukaryota</taxon>
        <taxon>Metazoa</taxon>
        <taxon>Spiralia</taxon>
        <taxon>Lophotrochozoa</taxon>
        <taxon>Mollusca</taxon>
        <taxon>Gastropoda</taxon>
        <taxon>Heterobranchia</taxon>
        <taxon>Euthyneura</taxon>
        <taxon>Panpulmonata</taxon>
        <taxon>Hygrophila</taxon>
        <taxon>Lymnaeoidea</taxon>
        <taxon>Planorbidae</taxon>
        <taxon>Biomphalaria</taxon>
    </lineage>
</organism>
<keyword evidence="1" id="KW-1015">Disulfide bond</keyword>
<name>A0A2C9KSN6_BIOGL</name>
<evidence type="ECO:0000256" key="1">
    <source>
        <dbReference type="ARBA" id="ARBA00023157"/>
    </source>
</evidence>
<protein>
    <recommendedName>
        <fullName evidence="3">VWFD domain-containing protein</fullName>
    </recommendedName>
</protein>